<comment type="caution">
    <text evidence="2">The sequence shown here is derived from an EMBL/GenBank/DDBJ whole genome shotgun (WGS) entry which is preliminary data.</text>
</comment>
<name>A0A8H6FNI5_9LECA</name>
<feature type="compositionally biased region" description="Basic residues" evidence="1">
    <location>
        <begin position="138"/>
        <end position="154"/>
    </location>
</feature>
<gene>
    <name evidence="2" type="ORF">HO173_010005</name>
</gene>
<reference evidence="2 3" key="1">
    <citation type="journal article" date="2020" name="Genomics">
        <title>Complete, high-quality genomes from long-read metagenomic sequencing of two wolf lichen thalli reveals enigmatic genome architecture.</title>
        <authorList>
            <person name="McKenzie S.K."/>
            <person name="Walston R.F."/>
            <person name="Allen J.L."/>
        </authorList>
    </citation>
    <scope>NUCLEOTIDE SEQUENCE [LARGE SCALE GENOMIC DNA]</scope>
    <source>
        <strain evidence="2">WasteWater2</strain>
    </source>
</reference>
<evidence type="ECO:0000256" key="1">
    <source>
        <dbReference type="SAM" id="MobiDB-lite"/>
    </source>
</evidence>
<evidence type="ECO:0000313" key="3">
    <source>
        <dbReference type="Proteomes" id="UP000578531"/>
    </source>
</evidence>
<dbReference type="EMBL" id="JACCJC010000054">
    <property type="protein sequence ID" value="KAF6231703.1"/>
    <property type="molecule type" value="Genomic_DNA"/>
</dbReference>
<protein>
    <submittedName>
        <fullName evidence="2">Uncharacterized protein</fullName>
    </submittedName>
</protein>
<dbReference type="GeneID" id="59291652"/>
<dbReference type="OrthoDB" id="10527281at2759"/>
<evidence type="ECO:0000313" key="2">
    <source>
        <dbReference type="EMBL" id="KAF6231703.1"/>
    </source>
</evidence>
<feature type="region of interest" description="Disordered" evidence="1">
    <location>
        <begin position="103"/>
        <end position="182"/>
    </location>
</feature>
<dbReference type="RefSeq" id="XP_037161135.1">
    <property type="nucleotide sequence ID" value="XM_037311891.1"/>
</dbReference>
<proteinExistence type="predicted"/>
<dbReference type="AlphaFoldDB" id="A0A8H6FNI5"/>
<sequence length="231" mass="24959">MSPQFPSKSAENLKVANVCGYCQRQGPSAQSAANKLRDGIVHLTITQLEESKDDGHRPTAEDVARLWEELISAACERDCGCAQVLRRHVHCDELRSFWAATSVEHSGGEPLSRRQKRNKKNNAKKAEAKDDQPPAPMGKHHAGHRRYQKLRMRAKQAAMPTPTVSTAQSSLPGQAAATESSSYDIEGLQQALPSVLSAAPPAVSPANPGQTILGLPVTFVATLAVHQKMAE</sequence>
<dbReference type="Proteomes" id="UP000578531">
    <property type="component" value="Unassembled WGS sequence"/>
</dbReference>
<accession>A0A8H6FNI5</accession>
<feature type="compositionally biased region" description="Basic residues" evidence="1">
    <location>
        <begin position="113"/>
        <end position="123"/>
    </location>
</feature>
<keyword evidence="3" id="KW-1185">Reference proteome</keyword>
<organism evidence="2 3">
    <name type="scientific">Letharia columbiana</name>
    <dbReference type="NCBI Taxonomy" id="112416"/>
    <lineage>
        <taxon>Eukaryota</taxon>
        <taxon>Fungi</taxon>
        <taxon>Dikarya</taxon>
        <taxon>Ascomycota</taxon>
        <taxon>Pezizomycotina</taxon>
        <taxon>Lecanoromycetes</taxon>
        <taxon>OSLEUM clade</taxon>
        <taxon>Lecanoromycetidae</taxon>
        <taxon>Lecanorales</taxon>
        <taxon>Lecanorineae</taxon>
        <taxon>Parmeliaceae</taxon>
        <taxon>Letharia</taxon>
    </lineage>
</organism>
<feature type="compositionally biased region" description="Polar residues" evidence="1">
    <location>
        <begin position="162"/>
        <end position="182"/>
    </location>
</feature>